<reference evidence="1 2" key="1">
    <citation type="submission" date="2015-01" db="EMBL/GenBank/DDBJ databases">
        <title>Evolution of Trichinella species and genotypes.</title>
        <authorList>
            <person name="Korhonen P.K."/>
            <person name="Edoardo P."/>
            <person name="Giuseppe L.R."/>
            <person name="Gasser R.B."/>
        </authorList>
    </citation>
    <scope>NUCLEOTIDE SEQUENCE [LARGE SCALE GENOMIC DNA]</scope>
    <source>
        <strain evidence="1">ISS2496</strain>
    </source>
</reference>
<keyword evidence="2" id="KW-1185">Reference proteome</keyword>
<comment type="caution">
    <text evidence="1">The sequence shown here is derived from an EMBL/GenBank/DDBJ whole genome shotgun (WGS) entry which is preliminary data.</text>
</comment>
<sequence>MLQASHLGPFLYEMDRVISSKSIQAGERGAAQGQLS</sequence>
<gene>
    <name evidence="1" type="ORF">T12_7383</name>
</gene>
<protein>
    <submittedName>
        <fullName evidence="1">Uncharacterized protein</fullName>
    </submittedName>
</protein>
<dbReference type="AlphaFoldDB" id="A0A0V0YRT6"/>
<dbReference type="Proteomes" id="UP000054783">
    <property type="component" value="Unassembled WGS sequence"/>
</dbReference>
<organism evidence="1 2">
    <name type="scientific">Trichinella patagoniensis</name>
    <dbReference type="NCBI Taxonomy" id="990121"/>
    <lineage>
        <taxon>Eukaryota</taxon>
        <taxon>Metazoa</taxon>
        <taxon>Ecdysozoa</taxon>
        <taxon>Nematoda</taxon>
        <taxon>Enoplea</taxon>
        <taxon>Dorylaimia</taxon>
        <taxon>Trichinellida</taxon>
        <taxon>Trichinellidae</taxon>
        <taxon>Trichinella</taxon>
    </lineage>
</organism>
<evidence type="ECO:0000313" key="1">
    <source>
        <dbReference type="EMBL" id="KRY02962.1"/>
    </source>
</evidence>
<evidence type="ECO:0000313" key="2">
    <source>
        <dbReference type="Proteomes" id="UP000054783"/>
    </source>
</evidence>
<dbReference type="EMBL" id="JYDQ01003270">
    <property type="protein sequence ID" value="KRY02962.1"/>
    <property type="molecule type" value="Genomic_DNA"/>
</dbReference>
<name>A0A0V0YRT6_9BILA</name>
<proteinExistence type="predicted"/>
<accession>A0A0V0YRT6</accession>